<keyword evidence="6" id="KW-1185">Reference proteome</keyword>
<name>A0A4S4DBG5_CAMSN</name>
<dbReference type="PANTHER" id="PTHR32410:SF216">
    <property type="entry name" value="PHORBOL-ESTER_DAG-TYPE DOMAIN-CONTAINING PROTEIN"/>
    <property type="match status" value="1"/>
</dbReference>
<dbReference type="AlphaFoldDB" id="A0A4S4DBG5"/>
<feature type="domain" description="Phorbol-ester/DAG-type" evidence="4">
    <location>
        <begin position="146"/>
        <end position="194"/>
    </location>
</feature>
<keyword evidence="2" id="KW-0677">Repeat</keyword>
<dbReference type="GO" id="GO:0046872">
    <property type="term" value="F:metal ion binding"/>
    <property type="evidence" value="ECO:0007669"/>
    <property type="project" value="UniProtKB-KW"/>
</dbReference>
<dbReference type="InterPro" id="IPR002219">
    <property type="entry name" value="PKC_DAG/PE"/>
</dbReference>
<dbReference type="InterPro" id="IPR046349">
    <property type="entry name" value="C1-like_sf"/>
</dbReference>
<keyword evidence="3" id="KW-0862">Zinc</keyword>
<gene>
    <name evidence="5" type="ORF">TEA_019495</name>
</gene>
<evidence type="ECO:0000313" key="6">
    <source>
        <dbReference type="Proteomes" id="UP000306102"/>
    </source>
</evidence>
<evidence type="ECO:0000256" key="1">
    <source>
        <dbReference type="ARBA" id="ARBA00022723"/>
    </source>
</evidence>
<dbReference type="SUPFAM" id="SSF57889">
    <property type="entry name" value="Cysteine-rich domain"/>
    <property type="match status" value="2"/>
</dbReference>
<dbReference type="PROSITE" id="PS50081">
    <property type="entry name" value="ZF_DAG_PE_2"/>
    <property type="match status" value="1"/>
</dbReference>
<evidence type="ECO:0000256" key="3">
    <source>
        <dbReference type="ARBA" id="ARBA00022833"/>
    </source>
</evidence>
<dbReference type="EMBL" id="SDRB02011828">
    <property type="protein sequence ID" value="THF99897.1"/>
    <property type="molecule type" value="Genomic_DNA"/>
</dbReference>
<evidence type="ECO:0000259" key="4">
    <source>
        <dbReference type="PROSITE" id="PS50081"/>
    </source>
</evidence>
<evidence type="ECO:0000256" key="2">
    <source>
        <dbReference type="ARBA" id="ARBA00022737"/>
    </source>
</evidence>
<sequence>MNYSDYYPDVKCAFLPKAIIHKVHEHPLFLKKDCITAGCAACDRCIGMFAFGCDICNFNLHYTCARLPDTIKHRYDEHPFTLIYAPIKNGLDEYMCEFCEEGIDPKWWFYHCIDCDQSACAKCICTERKEVQNIKWGSTYNFDSHPHRLIYVPTTDDGCDYCQENFYAPFPLTRQIGFKCEQCNIMVHPFCPYR</sequence>
<proteinExistence type="predicted"/>
<keyword evidence="1" id="KW-0479">Metal-binding</keyword>
<evidence type="ECO:0000313" key="5">
    <source>
        <dbReference type="EMBL" id="THF99897.1"/>
    </source>
</evidence>
<dbReference type="Proteomes" id="UP000306102">
    <property type="component" value="Unassembled WGS sequence"/>
</dbReference>
<reference evidence="5 6" key="1">
    <citation type="journal article" date="2018" name="Proc. Natl. Acad. Sci. U.S.A.">
        <title>Draft genome sequence of Camellia sinensis var. sinensis provides insights into the evolution of the tea genome and tea quality.</title>
        <authorList>
            <person name="Wei C."/>
            <person name="Yang H."/>
            <person name="Wang S."/>
            <person name="Zhao J."/>
            <person name="Liu C."/>
            <person name="Gao L."/>
            <person name="Xia E."/>
            <person name="Lu Y."/>
            <person name="Tai Y."/>
            <person name="She G."/>
            <person name="Sun J."/>
            <person name="Cao H."/>
            <person name="Tong W."/>
            <person name="Gao Q."/>
            <person name="Li Y."/>
            <person name="Deng W."/>
            <person name="Jiang X."/>
            <person name="Wang W."/>
            <person name="Chen Q."/>
            <person name="Zhang S."/>
            <person name="Li H."/>
            <person name="Wu J."/>
            <person name="Wang P."/>
            <person name="Li P."/>
            <person name="Shi C."/>
            <person name="Zheng F."/>
            <person name="Jian J."/>
            <person name="Huang B."/>
            <person name="Shan D."/>
            <person name="Shi M."/>
            <person name="Fang C."/>
            <person name="Yue Y."/>
            <person name="Li F."/>
            <person name="Li D."/>
            <person name="Wei S."/>
            <person name="Han B."/>
            <person name="Jiang C."/>
            <person name="Yin Y."/>
            <person name="Xia T."/>
            <person name="Zhang Z."/>
            <person name="Bennetzen J.L."/>
            <person name="Zhao S."/>
            <person name="Wan X."/>
        </authorList>
    </citation>
    <scope>NUCLEOTIDE SEQUENCE [LARGE SCALE GENOMIC DNA]</scope>
    <source>
        <strain evidence="6">cv. Shuchazao</strain>
        <tissue evidence="5">Leaf</tissue>
    </source>
</reference>
<dbReference type="InterPro" id="IPR053192">
    <property type="entry name" value="Vacuole_Formation_Reg"/>
</dbReference>
<protein>
    <recommendedName>
        <fullName evidence="4">Phorbol-ester/DAG-type domain-containing protein</fullName>
    </recommendedName>
</protein>
<comment type="caution">
    <text evidence="5">The sequence shown here is derived from an EMBL/GenBank/DDBJ whole genome shotgun (WGS) entry which is preliminary data.</text>
</comment>
<organism evidence="5 6">
    <name type="scientific">Camellia sinensis var. sinensis</name>
    <name type="common">China tea</name>
    <dbReference type="NCBI Taxonomy" id="542762"/>
    <lineage>
        <taxon>Eukaryota</taxon>
        <taxon>Viridiplantae</taxon>
        <taxon>Streptophyta</taxon>
        <taxon>Embryophyta</taxon>
        <taxon>Tracheophyta</taxon>
        <taxon>Spermatophyta</taxon>
        <taxon>Magnoliopsida</taxon>
        <taxon>eudicotyledons</taxon>
        <taxon>Gunneridae</taxon>
        <taxon>Pentapetalae</taxon>
        <taxon>asterids</taxon>
        <taxon>Ericales</taxon>
        <taxon>Theaceae</taxon>
        <taxon>Camellia</taxon>
    </lineage>
</organism>
<dbReference type="Pfam" id="PF03107">
    <property type="entry name" value="C1_2"/>
    <property type="match status" value="2"/>
</dbReference>
<dbReference type="InterPro" id="IPR004146">
    <property type="entry name" value="DC1"/>
</dbReference>
<accession>A0A4S4DBG5</accession>
<dbReference type="PANTHER" id="PTHR32410">
    <property type="entry name" value="CYSTEINE/HISTIDINE-RICH C1 DOMAIN FAMILY PROTEIN"/>
    <property type="match status" value="1"/>
</dbReference>